<dbReference type="Pfam" id="PF02687">
    <property type="entry name" value="FtsX"/>
    <property type="match status" value="2"/>
</dbReference>
<feature type="transmembrane region" description="Helical" evidence="7">
    <location>
        <begin position="301"/>
        <end position="324"/>
    </location>
</feature>
<dbReference type="RefSeq" id="WP_262067117.1">
    <property type="nucleotide sequence ID" value="NZ_JAMXOD010000023.1"/>
</dbReference>
<feature type="transmembrane region" description="Helical" evidence="7">
    <location>
        <begin position="248"/>
        <end position="269"/>
    </location>
</feature>
<dbReference type="EMBL" id="JAMZFW010000023">
    <property type="protein sequence ID" value="MCP1103342.1"/>
    <property type="molecule type" value="Genomic_DNA"/>
</dbReference>
<gene>
    <name evidence="9" type="ORF">NK125_13095</name>
</gene>
<feature type="transmembrane region" description="Helical" evidence="7">
    <location>
        <begin position="743"/>
        <end position="770"/>
    </location>
</feature>
<evidence type="ECO:0000256" key="6">
    <source>
        <dbReference type="ARBA" id="ARBA00038076"/>
    </source>
</evidence>
<evidence type="ECO:0000256" key="4">
    <source>
        <dbReference type="ARBA" id="ARBA00022989"/>
    </source>
</evidence>
<dbReference type="InterPro" id="IPR050250">
    <property type="entry name" value="Macrolide_Exporter_MacB"/>
</dbReference>
<comment type="caution">
    <text evidence="9">The sequence shown here is derived from an EMBL/GenBank/DDBJ whole genome shotgun (WGS) entry which is preliminary data.</text>
</comment>
<feature type="transmembrane region" description="Helical" evidence="7">
    <location>
        <begin position="702"/>
        <end position="723"/>
    </location>
</feature>
<name>A0ABT1EFV8_9FIRM</name>
<keyword evidence="10" id="KW-1185">Reference proteome</keyword>
<keyword evidence="2" id="KW-1003">Cell membrane</keyword>
<sequence length="829" mass="93526">MKNNKQMIKKLMNRNFKNHLLRNFLLIAVVSVITLLVTALRILSTTTYKNMERNYLEQYGNAAHGVVSGISEVEYEKIETYEKISDCGKSIYIGEGTNSEFGGRPTEVRFADQIYAEYALALPEEGRMPTHRNEIALDSTILKELGNKQLGDKVTLSFPNKDNTNEEFTVVGSWNGSDLRAKRVIWVSEEMVLEGSDTYDIAITFNRGKDWNSMFSKMMKELDIEGKELVLNSVYDASLRSSMGVETMPYKVGILLVLICELLVLYNIIHITAMTDIKLYGRLKIVGATDGQLRYVFLRQISIITISGIVIGLGMGSIIGTFLVDSILGRLENIMVYQSSIDFFTSALMILGVAVLCCIKPIHFICNINTDELLQSTNSHDYNKKTRRAAPSISSLFQMSIGNLGRFKKRNTLTFIMMVVALVVLSGIYVIEQSFDIDKYMDEVAISNYTITEKTAVTSWGDYNSQGDTISTELINDLLNTDEISEKGTLYMQDTAVVLSDVAYENITRYYEKNNGEILDYMAQNYAWIDGYERMKTEHQCTAIIYGIDGVVTDRISERVVDGIIDKEKFSSGDYIIAQGSIGGDFEEQQPNFKVGELVEIDGKKYEVMAIVDAQYPIIEGKEMSGAEFHIDFYMPNLTFQILFPRNTPKKFFFNTKNGKSEKVNAIINKYNQDDELQIITQDSIEKNYKDETRAATLIQKIIAIMMTIIGIVNLINLIFNSINSRKKEFVLMQGLGMTKKQLATMLLFEGTNMAAIILVTSYFLSIISITTVVKFYIESQWTATYSFSLAPLIVMTPFIILLSVGIPLVIWKLTAPKEIADTLNDAEL</sequence>
<evidence type="ECO:0000256" key="2">
    <source>
        <dbReference type="ARBA" id="ARBA00022475"/>
    </source>
</evidence>
<feature type="transmembrane region" description="Helical" evidence="7">
    <location>
        <begin position="413"/>
        <end position="431"/>
    </location>
</feature>
<evidence type="ECO:0000256" key="3">
    <source>
        <dbReference type="ARBA" id="ARBA00022692"/>
    </source>
</evidence>
<organism evidence="9 10">
    <name type="scientific">Aequitasia blattaphilus</name>
    <dbReference type="NCBI Taxonomy" id="2949332"/>
    <lineage>
        <taxon>Bacteria</taxon>
        <taxon>Bacillati</taxon>
        <taxon>Bacillota</taxon>
        <taxon>Clostridia</taxon>
        <taxon>Lachnospirales</taxon>
        <taxon>Lachnospiraceae</taxon>
        <taxon>Aequitasia</taxon>
    </lineage>
</organism>
<dbReference type="PANTHER" id="PTHR30572:SF4">
    <property type="entry name" value="ABC TRANSPORTER PERMEASE YTRF"/>
    <property type="match status" value="1"/>
</dbReference>
<evidence type="ECO:0000256" key="7">
    <source>
        <dbReference type="SAM" id="Phobius"/>
    </source>
</evidence>
<evidence type="ECO:0000256" key="1">
    <source>
        <dbReference type="ARBA" id="ARBA00004651"/>
    </source>
</evidence>
<keyword evidence="5 7" id="KW-0472">Membrane</keyword>
<dbReference type="PANTHER" id="PTHR30572">
    <property type="entry name" value="MEMBRANE COMPONENT OF TRANSPORTER-RELATED"/>
    <property type="match status" value="1"/>
</dbReference>
<dbReference type="InterPro" id="IPR003838">
    <property type="entry name" value="ABC3_permease_C"/>
</dbReference>
<accession>A0ABT1EFV8</accession>
<proteinExistence type="inferred from homology"/>
<dbReference type="Proteomes" id="UP001523566">
    <property type="component" value="Unassembled WGS sequence"/>
</dbReference>
<evidence type="ECO:0000256" key="5">
    <source>
        <dbReference type="ARBA" id="ARBA00023136"/>
    </source>
</evidence>
<keyword evidence="3 7" id="KW-0812">Transmembrane</keyword>
<evidence type="ECO:0000313" key="9">
    <source>
        <dbReference type="EMBL" id="MCP1103342.1"/>
    </source>
</evidence>
<feature type="transmembrane region" description="Helical" evidence="7">
    <location>
        <begin position="790"/>
        <end position="812"/>
    </location>
</feature>
<keyword evidence="4 7" id="KW-1133">Transmembrane helix</keyword>
<feature type="transmembrane region" description="Helical" evidence="7">
    <location>
        <begin position="336"/>
        <end position="359"/>
    </location>
</feature>
<comment type="similarity">
    <text evidence="6">Belongs to the ABC-4 integral membrane protein family.</text>
</comment>
<feature type="domain" description="ABC3 transporter permease C-terminal" evidence="8">
    <location>
        <begin position="254"/>
        <end position="369"/>
    </location>
</feature>
<feature type="domain" description="ABC3 transporter permease C-terminal" evidence="8">
    <location>
        <begin position="702"/>
        <end position="814"/>
    </location>
</feature>
<evidence type="ECO:0000259" key="8">
    <source>
        <dbReference type="Pfam" id="PF02687"/>
    </source>
</evidence>
<protein>
    <submittedName>
        <fullName evidence="9">ABC transporter permease</fullName>
    </submittedName>
</protein>
<reference evidence="9 10" key="1">
    <citation type="journal article" date="2022" name="Genome Biol. Evol.">
        <title>Host diet, physiology and behaviors set the stage for Lachnospiraceae cladogenesis.</title>
        <authorList>
            <person name="Vera-Ponce De Leon A."/>
            <person name="Schneider M."/>
            <person name="Jahnes B.C."/>
            <person name="Sadowski V."/>
            <person name="Camuy-Velez L.A."/>
            <person name="Duan J."/>
            <person name="Sabree Z.L."/>
        </authorList>
    </citation>
    <scope>NUCLEOTIDE SEQUENCE [LARGE SCALE GENOMIC DNA]</scope>
    <source>
        <strain evidence="9 10">PAL113</strain>
    </source>
</reference>
<comment type="subcellular location">
    <subcellularLocation>
        <location evidence="1">Cell membrane</location>
        <topology evidence="1">Multi-pass membrane protein</topology>
    </subcellularLocation>
</comment>
<evidence type="ECO:0000313" key="10">
    <source>
        <dbReference type="Proteomes" id="UP001523566"/>
    </source>
</evidence>